<proteinExistence type="predicted"/>
<dbReference type="PANTHER" id="PTHR45436">
    <property type="entry name" value="SENSOR HISTIDINE KINASE YKOH"/>
    <property type="match status" value="1"/>
</dbReference>
<dbReference type="InterPro" id="IPR036097">
    <property type="entry name" value="HisK_dim/P_sf"/>
</dbReference>
<dbReference type="PROSITE" id="PS50885">
    <property type="entry name" value="HAMP"/>
    <property type="match status" value="1"/>
</dbReference>
<dbReference type="EMBL" id="QGDQ01000028">
    <property type="protein sequence ID" value="PWJ48851.1"/>
    <property type="molecule type" value="Genomic_DNA"/>
</dbReference>
<comment type="caution">
    <text evidence="16">The sequence shown here is derived from an EMBL/GenBank/DDBJ whole genome shotgun (WGS) entry which is preliminary data.</text>
</comment>
<evidence type="ECO:0000256" key="8">
    <source>
        <dbReference type="ARBA" id="ARBA00022989"/>
    </source>
</evidence>
<dbReference type="SMART" id="SM00304">
    <property type="entry name" value="HAMP"/>
    <property type="match status" value="1"/>
</dbReference>
<evidence type="ECO:0000256" key="1">
    <source>
        <dbReference type="ARBA" id="ARBA00000085"/>
    </source>
</evidence>
<protein>
    <recommendedName>
        <fullName evidence="3">histidine kinase</fullName>
        <ecNumber evidence="3">2.7.13.3</ecNumber>
    </recommendedName>
</protein>
<evidence type="ECO:0000256" key="11">
    <source>
        <dbReference type="SAM" id="Coils"/>
    </source>
</evidence>
<evidence type="ECO:0000256" key="13">
    <source>
        <dbReference type="SAM" id="Phobius"/>
    </source>
</evidence>
<dbReference type="InterPro" id="IPR050428">
    <property type="entry name" value="TCS_sensor_his_kinase"/>
</dbReference>
<dbReference type="InterPro" id="IPR005467">
    <property type="entry name" value="His_kinase_dom"/>
</dbReference>
<evidence type="ECO:0000256" key="2">
    <source>
        <dbReference type="ARBA" id="ARBA00004236"/>
    </source>
</evidence>
<evidence type="ECO:0000259" key="14">
    <source>
        <dbReference type="PROSITE" id="PS50109"/>
    </source>
</evidence>
<keyword evidence="8 13" id="KW-1133">Transmembrane helix</keyword>
<keyword evidence="9" id="KW-0902">Two-component regulatory system</keyword>
<dbReference type="InterPro" id="IPR003661">
    <property type="entry name" value="HisK_dim/P_dom"/>
</dbReference>
<keyword evidence="5" id="KW-0808">Transferase</keyword>
<evidence type="ECO:0000259" key="15">
    <source>
        <dbReference type="PROSITE" id="PS50885"/>
    </source>
</evidence>
<dbReference type="CDD" id="cd00082">
    <property type="entry name" value="HisKA"/>
    <property type="match status" value="1"/>
</dbReference>
<dbReference type="SMART" id="SM00387">
    <property type="entry name" value="HATPase_c"/>
    <property type="match status" value="1"/>
</dbReference>
<dbReference type="InterPro" id="IPR036890">
    <property type="entry name" value="HATPase_C_sf"/>
</dbReference>
<dbReference type="EC" id="2.7.13.3" evidence="3"/>
<sequence length="540" mass="56367">MVSGTGSTPPVASSLVGPVVARLRRLPLRAQLVAGFAVVMALVLSAGGALIFWRVDVALDRRINGDLRADSAELAPLVRPDGSIEDGDADDGAALSQHQVLDATGRVLAAGSAIGTAPLLPEHAVREALTGPLFYDVGSPLPTAERQLRLYAVPLDAAGGTGAAGTGTAGTGPAAVLVVATSRAASDEALRELLAQLALVGLTTLVLTTLVGDRLALLALRPVEQYRTRALAVAAGEPGVRLDVPESRDDEVTRLGHTLNDMLAALDAAMARERRFVQDASHELRTPLTLLRTRVELARRRPRSREELEVVLAELDVDLRELQALAQQLLDLSPSSSASSSSTSSSSDHPPEPADLAAIVTDVARLSGDGVDGLPLRWATTVDDDGHDDDAVPVRMAVRMPVRALRQVLFNLLANAARHGGPHVAVHLGVGRAVARPSSAGETVAVLTVSDDGAGMPAEFLPTALLRFARSGEARERPGSGLGLSVVEQLVAASGGELRLCSRGAHHRAHERFDMPCAHPEQGTAVSVLLPITAGRRPQG</sequence>
<feature type="region of interest" description="Disordered" evidence="12">
    <location>
        <begin position="332"/>
        <end position="354"/>
    </location>
</feature>
<name>A0A315ZTF9_9ACTN</name>
<feature type="transmembrane region" description="Helical" evidence="13">
    <location>
        <begin position="32"/>
        <end position="53"/>
    </location>
</feature>
<dbReference type="SUPFAM" id="SSF47384">
    <property type="entry name" value="Homodimeric domain of signal transducing histidine kinase"/>
    <property type="match status" value="1"/>
</dbReference>
<feature type="coiled-coil region" evidence="11">
    <location>
        <begin position="305"/>
        <end position="332"/>
    </location>
</feature>
<dbReference type="Gene3D" id="3.30.565.10">
    <property type="entry name" value="Histidine kinase-like ATPase, C-terminal domain"/>
    <property type="match status" value="1"/>
</dbReference>
<dbReference type="PROSITE" id="PS50109">
    <property type="entry name" value="HIS_KIN"/>
    <property type="match status" value="1"/>
</dbReference>
<evidence type="ECO:0000256" key="6">
    <source>
        <dbReference type="ARBA" id="ARBA00022692"/>
    </source>
</evidence>
<dbReference type="SUPFAM" id="SSF55874">
    <property type="entry name" value="ATPase domain of HSP90 chaperone/DNA topoisomerase II/histidine kinase"/>
    <property type="match status" value="1"/>
</dbReference>
<evidence type="ECO:0000256" key="4">
    <source>
        <dbReference type="ARBA" id="ARBA00022553"/>
    </source>
</evidence>
<evidence type="ECO:0000256" key="9">
    <source>
        <dbReference type="ARBA" id="ARBA00023012"/>
    </source>
</evidence>
<feature type="domain" description="Histidine kinase" evidence="14">
    <location>
        <begin position="279"/>
        <end position="534"/>
    </location>
</feature>
<gene>
    <name evidence="16" type="ORF">BXY45_12853</name>
</gene>
<dbReference type="Pfam" id="PF02518">
    <property type="entry name" value="HATPase_c"/>
    <property type="match status" value="1"/>
</dbReference>
<feature type="compositionally biased region" description="Low complexity" evidence="12">
    <location>
        <begin position="332"/>
        <end position="347"/>
    </location>
</feature>
<feature type="transmembrane region" description="Helical" evidence="13">
    <location>
        <begin position="193"/>
        <end position="212"/>
    </location>
</feature>
<dbReference type="GO" id="GO:0005886">
    <property type="term" value="C:plasma membrane"/>
    <property type="evidence" value="ECO:0007669"/>
    <property type="project" value="UniProtKB-SubCell"/>
</dbReference>
<comment type="subcellular location">
    <subcellularLocation>
        <location evidence="2">Cell membrane</location>
    </subcellularLocation>
</comment>
<dbReference type="Gene3D" id="1.10.287.130">
    <property type="match status" value="1"/>
</dbReference>
<dbReference type="GO" id="GO:0000155">
    <property type="term" value="F:phosphorelay sensor kinase activity"/>
    <property type="evidence" value="ECO:0007669"/>
    <property type="project" value="InterPro"/>
</dbReference>
<feature type="domain" description="HAMP" evidence="15">
    <location>
        <begin position="217"/>
        <end position="271"/>
    </location>
</feature>
<keyword evidence="17" id="KW-1185">Reference proteome</keyword>
<reference evidence="16 17" key="1">
    <citation type="submission" date="2018-03" db="EMBL/GenBank/DDBJ databases">
        <title>Genomic Encyclopedia of Archaeal and Bacterial Type Strains, Phase II (KMG-II): from individual species to whole genera.</title>
        <authorList>
            <person name="Goeker M."/>
        </authorList>
    </citation>
    <scope>NUCLEOTIDE SEQUENCE [LARGE SCALE GENOMIC DNA]</scope>
    <source>
        <strain evidence="16 17">DSM 44889</strain>
    </source>
</reference>
<evidence type="ECO:0000313" key="17">
    <source>
        <dbReference type="Proteomes" id="UP000245469"/>
    </source>
</evidence>
<dbReference type="Gene3D" id="6.10.340.10">
    <property type="match status" value="1"/>
</dbReference>
<accession>A0A315ZTF9</accession>
<dbReference type="PRINTS" id="PR00344">
    <property type="entry name" value="BCTRLSENSOR"/>
</dbReference>
<dbReference type="SMART" id="SM00388">
    <property type="entry name" value="HisKA"/>
    <property type="match status" value="1"/>
</dbReference>
<evidence type="ECO:0000313" key="16">
    <source>
        <dbReference type="EMBL" id="PWJ48851.1"/>
    </source>
</evidence>
<dbReference type="PANTHER" id="PTHR45436:SF5">
    <property type="entry name" value="SENSOR HISTIDINE KINASE TRCS"/>
    <property type="match status" value="1"/>
</dbReference>
<dbReference type="InterPro" id="IPR004358">
    <property type="entry name" value="Sig_transdc_His_kin-like_C"/>
</dbReference>
<evidence type="ECO:0000256" key="3">
    <source>
        <dbReference type="ARBA" id="ARBA00012438"/>
    </source>
</evidence>
<dbReference type="InterPro" id="IPR003594">
    <property type="entry name" value="HATPase_dom"/>
</dbReference>
<keyword evidence="7 16" id="KW-0418">Kinase</keyword>
<dbReference type="Pfam" id="PF00672">
    <property type="entry name" value="HAMP"/>
    <property type="match status" value="1"/>
</dbReference>
<evidence type="ECO:0000256" key="12">
    <source>
        <dbReference type="SAM" id="MobiDB-lite"/>
    </source>
</evidence>
<evidence type="ECO:0000256" key="10">
    <source>
        <dbReference type="ARBA" id="ARBA00023136"/>
    </source>
</evidence>
<keyword evidence="6 13" id="KW-0812">Transmembrane</keyword>
<evidence type="ECO:0000256" key="7">
    <source>
        <dbReference type="ARBA" id="ARBA00022777"/>
    </source>
</evidence>
<dbReference type="InterPro" id="IPR003660">
    <property type="entry name" value="HAMP_dom"/>
</dbReference>
<dbReference type="AlphaFoldDB" id="A0A315ZTF9"/>
<keyword evidence="10 13" id="KW-0472">Membrane</keyword>
<evidence type="ECO:0000256" key="5">
    <source>
        <dbReference type="ARBA" id="ARBA00022679"/>
    </source>
</evidence>
<keyword evidence="11" id="KW-0175">Coiled coil</keyword>
<comment type="catalytic activity">
    <reaction evidence="1">
        <text>ATP + protein L-histidine = ADP + protein N-phospho-L-histidine.</text>
        <dbReference type="EC" id="2.7.13.3"/>
    </reaction>
</comment>
<keyword evidence="4" id="KW-0597">Phosphoprotein</keyword>
<dbReference type="Proteomes" id="UP000245469">
    <property type="component" value="Unassembled WGS sequence"/>
</dbReference>
<organism evidence="16 17">
    <name type="scientific">Quadrisphaera granulorum</name>
    <dbReference type="NCBI Taxonomy" id="317664"/>
    <lineage>
        <taxon>Bacteria</taxon>
        <taxon>Bacillati</taxon>
        <taxon>Actinomycetota</taxon>
        <taxon>Actinomycetes</taxon>
        <taxon>Kineosporiales</taxon>
        <taxon>Kineosporiaceae</taxon>
        <taxon>Quadrisphaera</taxon>
    </lineage>
</organism>
<dbReference type="Pfam" id="PF00512">
    <property type="entry name" value="HisKA"/>
    <property type="match status" value="1"/>
</dbReference>
<dbReference type="CDD" id="cd00075">
    <property type="entry name" value="HATPase"/>
    <property type="match status" value="1"/>
</dbReference>